<dbReference type="Pfam" id="PF00072">
    <property type="entry name" value="Response_reg"/>
    <property type="match status" value="1"/>
</dbReference>
<evidence type="ECO:0000313" key="6">
    <source>
        <dbReference type="Proteomes" id="UP000177796"/>
    </source>
</evidence>
<keyword evidence="1 3" id="KW-0597">Phosphoprotein</keyword>
<proteinExistence type="predicted"/>
<evidence type="ECO:0000256" key="3">
    <source>
        <dbReference type="PROSITE-ProRule" id="PRU00169"/>
    </source>
</evidence>
<dbReference type="InterPro" id="IPR050595">
    <property type="entry name" value="Bact_response_regulator"/>
</dbReference>
<feature type="domain" description="Response regulatory" evidence="4">
    <location>
        <begin position="6"/>
        <end position="123"/>
    </location>
</feature>
<reference evidence="5 6" key="1">
    <citation type="journal article" date="2016" name="Nat. Commun.">
        <title>Thousands of microbial genomes shed light on interconnected biogeochemical processes in an aquifer system.</title>
        <authorList>
            <person name="Anantharaman K."/>
            <person name="Brown C.T."/>
            <person name="Hug L.A."/>
            <person name="Sharon I."/>
            <person name="Castelle C.J."/>
            <person name="Probst A.J."/>
            <person name="Thomas B.C."/>
            <person name="Singh A."/>
            <person name="Wilkins M.J."/>
            <person name="Karaoz U."/>
            <person name="Brodie E.L."/>
            <person name="Williams K.H."/>
            <person name="Hubbard S.S."/>
            <person name="Banfield J.F."/>
        </authorList>
    </citation>
    <scope>NUCLEOTIDE SEQUENCE [LARGE SCALE GENOMIC DNA]</scope>
</reference>
<dbReference type="SUPFAM" id="SSF52172">
    <property type="entry name" value="CheY-like"/>
    <property type="match status" value="1"/>
</dbReference>
<dbReference type="GO" id="GO:0000160">
    <property type="term" value="P:phosphorelay signal transduction system"/>
    <property type="evidence" value="ECO:0007669"/>
    <property type="project" value="UniProtKB-KW"/>
</dbReference>
<dbReference type="AlphaFoldDB" id="A0A1F8FUF7"/>
<evidence type="ECO:0000259" key="4">
    <source>
        <dbReference type="PROSITE" id="PS50110"/>
    </source>
</evidence>
<protein>
    <recommendedName>
        <fullName evidence="4">Response regulatory domain-containing protein</fullName>
    </recommendedName>
</protein>
<dbReference type="CDD" id="cd17574">
    <property type="entry name" value="REC_OmpR"/>
    <property type="match status" value="1"/>
</dbReference>
<name>A0A1F8FUF7_9BACT</name>
<feature type="modified residue" description="4-aspartylphosphate" evidence="3">
    <location>
        <position position="55"/>
    </location>
</feature>
<evidence type="ECO:0000313" key="5">
    <source>
        <dbReference type="EMBL" id="OGN16804.1"/>
    </source>
</evidence>
<dbReference type="InterPro" id="IPR011006">
    <property type="entry name" value="CheY-like_superfamily"/>
</dbReference>
<dbReference type="PANTHER" id="PTHR44591">
    <property type="entry name" value="STRESS RESPONSE REGULATOR PROTEIN 1"/>
    <property type="match status" value="1"/>
</dbReference>
<dbReference type="Proteomes" id="UP000177796">
    <property type="component" value="Unassembled WGS sequence"/>
</dbReference>
<dbReference type="InterPro" id="IPR001789">
    <property type="entry name" value="Sig_transdc_resp-reg_receiver"/>
</dbReference>
<comment type="caution">
    <text evidence="5">The sequence shown here is derived from an EMBL/GenBank/DDBJ whole genome shotgun (WGS) entry which is preliminary data.</text>
</comment>
<evidence type="ECO:0000256" key="2">
    <source>
        <dbReference type="ARBA" id="ARBA00023012"/>
    </source>
</evidence>
<keyword evidence="2" id="KW-0902">Two-component regulatory system</keyword>
<dbReference type="EMBL" id="MGJY01000003">
    <property type="protein sequence ID" value="OGN16804.1"/>
    <property type="molecule type" value="Genomic_DNA"/>
</dbReference>
<sequence length="125" mass="14127">MENQKKILIVDDDEFLLDMYVRKFQESGFAVEIAQNGQEAIEKAKKTNPDAILLDIVMPKMDGFEALRTMKKEHIAPKAAIFILSNLGQREDTERGLDLGAVDYIVKAHFTPSEVVARVNNVLHK</sequence>
<dbReference type="PROSITE" id="PS50110">
    <property type="entry name" value="RESPONSE_REGULATORY"/>
    <property type="match status" value="1"/>
</dbReference>
<dbReference type="SMART" id="SM00448">
    <property type="entry name" value="REC"/>
    <property type="match status" value="1"/>
</dbReference>
<evidence type="ECO:0000256" key="1">
    <source>
        <dbReference type="ARBA" id="ARBA00022553"/>
    </source>
</evidence>
<dbReference type="PANTHER" id="PTHR44591:SF14">
    <property type="entry name" value="PROTEIN PILG"/>
    <property type="match status" value="1"/>
</dbReference>
<dbReference type="Gene3D" id="3.40.50.2300">
    <property type="match status" value="1"/>
</dbReference>
<accession>A0A1F8FUF7</accession>
<gene>
    <name evidence="5" type="ORF">A3C81_03105</name>
</gene>
<organism evidence="5 6">
    <name type="scientific">Candidatus Yanofskybacteria bacterium RIFCSPHIGHO2_02_FULL_46_19</name>
    <dbReference type="NCBI Taxonomy" id="1802684"/>
    <lineage>
        <taxon>Bacteria</taxon>
        <taxon>Candidatus Yanofskyibacteriota</taxon>
    </lineage>
</organism>